<dbReference type="RefSeq" id="WP_306829802.1">
    <property type="nucleotide sequence ID" value="NZ_JAUSRA010000001.1"/>
</dbReference>
<dbReference type="InterPro" id="IPR011335">
    <property type="entry name" value="Restrct_endonuc-II-like"/>
</dbReference>
<proteinExistence type="predicted"/>
<dbReference type="SUPFAM" id="SSF52980">
    <property type="entry name" value="Restriction endonuclease-like"/>
    <property type="match status" value="1"/>
</dbReference>
<evidence type="ECO:0000259" key="1">
    <source>
        <dbReference type="Pfam" id="PF04480"/>
    </source>
</evidence>
<dbReference type="Proteomes" id="UP001240984">
    <property type="component" value="Unassembled WGS sequence"/>
</dbReference>
<dbReference type="EMBL" id="JAUSRA010000001">
    <property type="protein sequence ID" value="MDP9794635.1"/>
    <property type="molecule type" value="Genomic_DNA"/>
</dbReference>
<keyword evidence="3" id="KW-1185">Reference proteome</keyword>
<accession>A0ABT9MT71</accession>
<organism evidence="2 3">
    <name type="scientific">Catenuloplanes nepalensis</name>
    <dbReference type="NCBI Taxonomy" id="587533"/>
    <lineage>
        <taxon>Bacteria</taxon>
        <taxon>Bacillati</taxon>
        <taxon>Actinomycetota</taxon>
        <taxon>Actinomycetes</taxon>
        <taxon>Micromonosporales</taxon>
        <taxon>Micromonosporaceae</taxon>
        <taxon>Catenuloplanes</taxon>
    </lineage>
</organism>
<comment type="caution">
    <text evidence="2">The sequence shown here is derived from an EMBL/GenBank/DDBJ whole genome shotgun (WGS) entry which is preliminary data.</text>
</comment>
<gene>
    <name evidence="2" type="ORF">J2S43_003147</name>
</gene>
<protein>
    <recommendedName>
        <fullName evidence="1">DUF559 domain-containing protein</fullName>
    </recommendedName>
</protein>
<evidence type="ECO:0000313" key="3">
    <source>
        <dbReference type="Proteomes" id="UP001240984"/>
    </source>
</evidence>
<dbReference type="InterPro" id="IPR007569">
    <property type="entry name" value="DUF559"/>
</dbReference>
<feature type="domain" description="DUF559" evidence="1">
    <location>
        <begin position="229"/>
        <end position="292"/>
    </location>
</feature>
<evidence type="ECO:0000313" key="2">
    <source>
        <dbReference type="EMBL" id="MDP9794635.1"/>
    </source>
</evidence>
<name>A0ABT9MT71_9ACTN</name>
<sequence>MTRSETHRRLPPAPFRRRDAVAAGLVTPAQLSGPAWQRLYQGVYVDAAVYRSDDHHMWCEAALLAAPPASAIGALSAAYLWGVDLLRSGSPVTVVVPANRRPREQPRLSVVRAELPPGQVEVLGGVRLTTPDRTAFDLGRGPDRVAAVVAVDAMLHRRLVTVEGVAALASRHPGWPGVSRMREVLAIAEPGSASPMETRLRLIIVDGGLPRPVAQHEVRTPEGRFIGRVDLAYPELRIVLEYEGDHHRDPATYRNDIARFNRFQAAGWTALRFTADDVFKRPQKIVADVRRAMVKATALHAGTRTS</sequence>
<reference evidence="2 3" key="1">
    <citation type="submission" date="2023-07" db="EMBL/GenBank/DDBJ databases">
        <title>Sequencing the genomes of 1000 actinobacteria strains.</title>
        <authorList>
            <person name="Klenk H.-P."/>
        </authorList>
    </citation>
    <scope>NUCLEOTIDE SEQUENCE [LARGE SCALE GENOMIC DNA]</scope>
    <source>
        <strain evidence="2 3">DSM 44710</strain>
    </source>
</reference>
<dbReference type="Gene3D" id="3.40.960.10">
    <property type="entry name" value="VSR Endonuclease"/>
    <property type="match status" value="1"/>
</dbReference>
<dbReference type="Pfam" id="PF04480">
    <property type="entry name" value="DUF559"/>
    <property type="match status" value="1"/>
</dbReference>